<feature type="compositionally biased region" description="Acidic residues" evidence="2">
    <location>
        <begin position="761"/>
        <end position="776"/>
    </location>
</feature>
<proteinExistence type="predicted"/>
<feature type="coiled-coil region" evidence="1">
    <location>
        <begin position="520"/>
        <end position="567"/>
    </location>
</feature>
<evidence type="ECO:0000256" key="2">
    <source>
        <dbReference type="SAM" id="MobiDB-lite"/>
    </source>
</evidence>
<name>A0A1C9EGB6_ATV</name>
<organism evidence="3">
    <name type="scientific">Acidianus two-tailed phage variant 1</name>
    <dbReference type="NCBI Taxonomy" id="1898550"/>
    <lineage>
        <taxon>Viruses</taxon>
        <taxon>Viruses incertae sedis</taxon>
        <taxon>Bicaudaviridae</taxon>
        <taxon>Bicaudavirus</taxon>
        <taxon>Acidianus two-tailed virus</taxon>
    </lineage>
</organism>
<feature type="region of interest" description="Disordered" evidence="2">
    <location>
        <begin position="759"/>
        <end position="800"/>
    </location>
</feature>
<keyword evidence="1" id="KW-0175">Coiled coil</keyword>
<feature type="compositionally biased region" description="Basic and acidic residues" evidence="2">
    <location>
        <begin position="785"/>
        <end position="800"/>
    </location>
</feature>
<evidence type="ECO:0000256" key="1">
    <source>
        <dbReference type="SAM" id="Coils"/>
    </source>
</evidence>
<sequence>MSSNYVPPDVSRSKAKEIALVNKAIQLANQGDYDEALNIIDQLPPSDNTRQVKAYILVKKYLDLLKDTNTPLKDRINYANQLVAISQRYPNVFSPQDAENIVEYLKEEEKVKELLNKLNDALSQADYNLALQYAKQLNDILNNTQTNNLVKALQIVASVPPPPTPEGTITSFLSQLVDYYKNASQAYSEASKYEPMFRPVADTLSTSAEMLEELLTNVNQILTTHSVSNAEDALKNIENIVNESKSLPIAPITEDILNIAEEMVKQIQIDNEANQYLHSSVKALDEGDYTKAYEDAEKATELLGPNAPQSVKNYTNALAILTKTEPLPSPPSQIKGMQDLLSYFSNVGNALSKNYELTSKASSIYPAFKPIAEAYALHLKDNNHLVDALSKINKKPPKNSDQFAFMSAVLKQISQETAPQNFVTQTYQQIGSQLSTATSESANQYSLLAEANNLIDQANAVITQVNNMMNNANNLSLGEVSQLYKNAADTLEKQALPPMQEAYKILQELAKQGAINQDSVNQVEENIQNIQNTITEFDMLSTAYEYLDQANAVITQVNNMMNNANNLSLGEVSQLYKNAADTLEKQALPPMQEAYKILQELAKQGAINQDSVNQVEENIQNIQNTITEFNLLAVAYGYMNEGYNQLQKLSNVSSPSQGVIIARSAKHYFEQASREFERANVNPNPAKPAIEQATDLILGFDELEKAQNTIAPERKHIAGARPPNPPTNAELAKYYEQLSNAYNTAAEYAYNAEKYFAEAESIAESESETTESENNETTESTANSEGEKQEGEHGARLIRV</sequence>
<protein>
    <submittedName>
        <fullName evidence="3">Uncharacterized protein</fullName>
    </submittedName>
</protein>
<feature type="coiled-coil region" evidence="1">
    <location>
        <begin position="448"/>
        <end position="475"/>
    </location>
</feature>
<reference evidence="3" key="1">
    <citation type="submission" date="2016-07" db="EMBL/GenBank/DDBJ databases">
        <authorList>
            <person name="Vestergaard G."/>
            <person name="Garrett R.A."/>
        </authorList>
    </citation>
    <scope>NUCLEOTIDE SEQUENCE [LARGE SCALE GENOMIC DNA]</scope>
    <source>
        <strain evidence="3">ATV.v1</strain>
    </source>
</reference>
<evidence type="ECO:0000313" key="3">
    <source>
        <dbReference type="EMBL" id="AON96525.1"/>
    </source>
</evidence>
<accession>A0A1C9EGB6</accession>
<dbReference type="Proteomes" id="UP000225139">
    <property type="component" value="Segment"/>
</dbReference>
<dbReference type="EMBL" id="KX607102">
    <property type="protein sequence ID" value="AON96525.1"/>
    <property type="molecule type" value="Genomic_DNA"/>
</dbReference>